<feature type="domain" description="Response regulatory" evidence="9">
    <location>
        <begin position="471"/>
        <end position="588"/>
    </location>
</feature>
<dbReference type="EC" id="2.7.13.3" evidence="2"/>
<dbReference type="SMART" id="SM00387">
    <property type="entry name" value="HATPase_c"/>
    <property type="match status" value="1"/>
</dbReference>
<dbReference type="SUPFAM" id="SSF47384">
    <property type="entry name" value="Homodimeric domain of signal transducing histidine kinase"/>
    <property type="match status" value="1"/>
</dbReference>
<dbReference type="InterPro" id="IPR003661">
    <property type="entry name" value="HisK_dim/P_dom"/>
</dbReference>
<name>A0A1H7UDE2_9BURK</name>
<evidence type="ECO:0000256" key="6">
    <source>
        <dbReference type="PROSITE-ProRule" id="PRU00169"/>
    </source>
</evidence>
<evidence type="ECO:0000256" key="7">
    <source>
        <dbReference type="SAM" id="Phobius"/>
    </source>
</evidence>
<feature type="transmembrane region" description="Helical" evidence="7">
    <location>
        <begin position="33"/>
        <end position="52"/>
    </location>
</feature>
<feature type="domain" description="Histidine kinase" evidence="8">
    <location>
        <begin position="233"/>
        <end position="446"/>
    </location>
</feature>
<dbReference type="InterPro" id="IPR005467">
    <property type="entry name" value="His_kinase_dom"/>
</dbReference>
<keyword evidence="7" id="KW-0472">Membrane</keyword>
<dbReference type="Gene3D" id="1.10.287.130">
    <property type="match status" value="1"/>
</dbReference>
<dbReference type="CDD" id="cd00082">
    <property type="entry name" value="HisKA"/>
    <property type="match status" value="1"/>
</dbReference>
<dbReference type="InterPro" id="IPR036890">
    <property type="entry name" value="HATPase_C_sf"/>
</dbReference>
<dbReference type="PROSITE" id="PS50110">
    <property type="entry name" value="RESPONSE_REGULATORY"/>
    <property type="match status" value="1"/>
</dbReference>
<evidence type="ECO:0000256" key="4">
    <source>
        <dbReference type="ARBA" id="ARBA00022679"/>
    </source>
</evidence>
<evidence type="ECO:0000256" key="1">
    <source>
        <dbReference type="ARBA" id="ARBA00000085"/>
    </source>
</evidence>
<reference evidence="11" key="1">
    <citation type="submission" date="2016-10" db="EMBL/GenBank/DDBJ databases">
        <authorList>
            <person name="Varghese N."/>
            <person name="Submissions S."/>
        </authorList>
    </citation>
    <scope>NUCLEOTIDE SEQUENCE [LARGE SCALE GENOMIC DNA]</scope>
    <source>
        <strain evidence="11">LMG 26416</strain>
    </source>
</reference>
<evidence type="ECO:0000313" key="11">
    <source>
        <dbReference type="Proteomes" id="UP000199120"/>
    </source>
</evidence>
<dbReference type="InterPro" id="IPR003594">
    <property type="entry name" value="HATPase_dom"/>
</dbReference>
<dbReference type="GO" id="GO:0009927">
    <property type="term" value="F:histidine phosphotransfer kinase activity"/>
    <property type="evidence" value="ECO:0007669"/>
    <property type="project" value="TreeGrafter"/>
</dbReference>
<dbReference type="Pfam" id="PF00512">
    <property type="entry name" value="HisKA"/>
    <property type="match status" value="1"/>
</dbReference>
<feature type="transmembrane region" description="Helical" evidence="7">
    <location>
        <begin position="92"/>
        <end position="112"/>
    </location>
</feature>
<dbReference type="SMART" id="SM00388">
    <property type="entry name" value="HisKA"/>
    <property type="match status" value="1"/>
</dbReference>
<dbReference type="Pfam" id="PF00072">
    <property type="entry name" value="Response_reg"/>
    <property type="match status" value="1"/>
</dbReference>
<accession>A0A1H7UDE2</accession>
<dbReference type="InterPro" id="IPR036097">
    <property type="entry name" value="HisK_dim/P_sf"/>
</dbReference>
<dbReference type="Proteomes" id="UP000199120">
    <property type="component" value="Unassembled WGS sequence"/>
</dbReference>
<dbReference type="AlphaFoldDB" id="A0A1H7UDE2"/>
<dbReference type="PROSITE" id="PS50109">
    <property type="entry name" value="HIS_KIN"/>
    <property type="match status" value="1"/>
</dbReference>
<keyword evidence="11" id="KW-1185">Reference proteome</keyword>
<evidence type="ECO:0000259" key="8">
    <source>
        <dbReference type="PROSITE" id="PS50109"/>
    </source>
</evidence>
<feature type="transmembrane region" description="Helical" evidence="7">
    <location>
        <begin position="58"/>
        <end position="80"/>
    </location>
</feature>
<keyword evidence="7" id="KW-0812">Transmembrane</keyword>
<feature type="modified residue" description="4-aspartylphosphate" evidence="6">
    <location>
        <position position="522"/>
    </location>
</feature>
<dbReference type="InterPro" id="IPR004358">
    <property type="entry name" value="Sig_transdc_His_kin-like_C"/>
</dbReference>
<keyword evidence="3 6" id="KW-0597">Phosphoprotein</keyword>
<comment type="catalytic activity">
    <reaction evidence="1">
        <text>ATP + protein L-histidine = ADP + protein N-phospho-L-histidine.</text>
        <dbReference type="EC" id="2.7.13.3"/>
    </reaction>
</comment>
<evidence type="ECO:0000313" key="10">
    <source>
        <dbReference type="EMBL" id="SEL94277.1"/>
    </source>
</evidence>
<dbReference type="PANTHER" id="PTHR43047">
    <property type="entry name" value="TWO-COMPONENT HISTIDINE PROTEIN KINASE"/>
    <property type="match status" value="1"/>
</dbReference>
<dbReference type="Gene3D" id="3.40.50.2300">
    <property type="match status" value="1"/>
</dbReference>
<dbReference type="CDD" id="cd00156">
    <property type="entry name" value="REC"/>
    <property type="match status" value="1"/>
</dbReference>
<dbReference type="SMART" id="SM00448">
    <property type="entry name" value="REC"/>
    <property type="match status" value="1"/>
</dbReference>
<organism evidence="10 11">
    <name type="scientific">Paraburkholderia caballeronis</name>
    <dbReference type="NCBI Taxonomy" id="416943"/>
    <lineage>
        <taxon>Bacteria</taxon>
        <taxon>Pseudomonadati</taxon>
        <taxon>Pseudomonadota</taxon>
        <taxon>Betaproteobacteria</taxon>
        <taxon>Burkholderiales</taxon>
        <taxon>Burkholderiaceae</taxon>
        <taxon>Paraburkholderia</taxon>
    </lineage>
</organism>
<dbReference type="SUPFAM" id="SSF55874">
    <property type="entry name" value="ATPase domain of HSP90 chaperone/DNA topoisomerase II/histidine kinase"/>
    <property type="match status" value="1"/>
</dbReference>
<evidence type="ECO:0000259" key="9">
    <source>
        <dbReference type="PROSITE" id="PS50110"/>
    </source>
</evidence>
<keyword evidence="7" id="KW-1133">Transmembrane helix</keyword>
<protein>
    <recommendedName>
        <fullName evidence="2">histidine kinase</fullName>
        <ecNumber evidence="2">2.7.13.3</ecNumber>
    </recommendedName>
</protein>
<dbReference type="EMBL" id="FOAJ01000018">
    <property type="protein sequence ID" value="SEL94277.1"/>
    <property type="molecule type" value="Genomic_DNA"/>
</dbReference>
<dbReference type="PRINTS" id="PR00344">
    <property type="entry name" value="BCTRLSENSOR"/>
</dbReference>
<sequence length="600" mass="64797">MKQNPSAPNPACDSLDAEVVATAIREHQRNQPIALLASAGAPVFVILEVAPIAPAAIWASWLAVMAAQVGVRILFLLIWLREKPGTRAMGRWGRWAVWSQLASGIAWGGGAVLLNPAGAMEQQLFLTLIVSMLATTSGGAFATVRNAFLAFYLPCMLPLPFMLFFIGGSAGWLTGIMLLLYSFFFARFSLRTNRNMLESIRLRLEQTLLAQALADRTAIAETAVADKSRFLASASHDLRQPMHALTLFVEALKSADTAAARDGLVHNIEQSLMAMDSLFLALLDVSKLDAGVVRPSLTDLPAQTLLDRVALNFTGPMASKGLRLTVLPSTAWVRGDPGLCEQMLNNLVSNALRYTQTGGVLVGCRRDGADVRFVVYDTGIGIEASALNEVWKEFVQIGNPERDRRKGLGLGLAIVRRIADLLDAPIYVRSQPSRGSVFGFSLPRARPRANFGPCAPVSVDTVDTTVLAGCFVAVLDDEIHIREAMLALLRSWGVEVAAAHTCAALVELLNAAGRAPDALICDYRLAGGASGIDAIHRVRDEFNDDIPALLVTGDTAADRLIQAEASGLPLLHKPVKPQQLRRTLAAMIRQRTYRAPLMPN</sequence>
<dbReference type="PANTHER" id="PTHR43047:SF9">
    <property type="entry name" value="HISTIDINE KINASE"/>
    <property type="match status" value="1"/>
</dbReference>
<keyword evidence="4" id="KW-0808">Transferase</keyword>
<proteinExistence type="predicted"/>
<evidence type="ECO:0000256" key="3">
    <source>
        <dbReference type="ARBA" id="ARBA00022553"/>
    </source>
</evidence>
<dbReference type="STRING" id="416943.SAMN05445871_2535"/>
<keyword evidence="5 10" id="KW-0418">Kinase</keyword>
<gene>
    <name evidence="10" type="ORF">SAMN05192542_11888</name>
</gene>
<dbReference type="Pfam" id="PF02518">
    <property type="entry name" value="HATPase_c"/>
    <property type="match status" value="1"/>
</dbReference>
<dbReference type="Gene3D" id="3.30.565.10">
    <property type="entry name" value="Histidine kinase-like ATPase, C-terminal domain"/>
    <property type="match status" value="1"/>
</dbReference>
<evidence type="ECO:0000256" key="2">
    <source>
        <dbReference type="ARBA" id="ARBA00012438"/>
    </source>
</evidence>
<dbReference type="InterPro" id="IPR011006">
    <property type="entry name" value="CheY-like_superfamily"/>
</dbReference>
<dbReference type="RefSeq" id="WP_167627046.1">
    <property type="nucleotide sequence ID" value="NZ_FNSR01000001.1"/>
</dbReference>
<feature type="transmembrane region" description="Helical" evidence="7">
    <location>
        <begin position="124"/>
        <end position="142"/>
    </location>
</feature>
<evidence type="ECO:0000256" key="5">
    <source>
        <dbReference type="ARBA" id="ARBA00022777"/>
    </source>
</evidence>
<dbReference type="GO" id="GO:0000155">
    <property type="term" value="F:phosphorelay sensor kinase activity"/>
    <property type="evidence" value="ECO:0007669"/>
    <property type="project" value="InterPro"/>
</dbReference>
<dbReference type="GO" id="GO:0005886">
    <property type="term" value="C:plasma membrane"/>
    <property type="evidence" value="ECO:0007669"/>
    <property type="project" value="TreeGrafter"/>
</dbReference>
<dbReference type="InterPro" id="IPR001789">
    <property type="entry name" value="Sig_transdc_resp-reg_receiver"/>
</dbReference>
<dbReference type="SUPFAM" id="SSF52172">
    <property type="entry name" value="CheY-like"/>
    <property type="match status" value="1"/>
</dbReference>